<sequence length="149" mass="15668">MQTSAEQAGKYDASVRADLARLEGIGYPQLDIRGTTLSPDEYADLFKGAVCLQLYDAQAFADRISGVTLDAFSHGSPVISTPGSWIARMVERFDAGSVVPDTSPETVLAAVQQQIAGYGALAARAAAAGAVLQEENSAQTLFDLLTTRA</sequence>
<name>A0A418Y7W6_9BURK</name>
<dbReference type="Proteomes" id="UP000284006">
    <property type="component" value="Unassembled WGS sequence"/>
</dbReference>
<dbReference type="EMBL" id="QYUP01000012">
    <property type="protein sequence ID" value="RJG27290.1"/>
    <property type="molecule type" value="Genomic_DNA"/>
</dbReference>
<comment type="caution">
    <text evidence="1">The sequence shown here is derived from an EMBL/GenBank/DDBJ whole genome shotgun (WGS) entry which is preliminary data.</text>
</comment>
<reference evidence="1 2" key="1">
    <citation type="submission" date="2018-09" db="EMBL/GenBank/DDBJ databases">
        <authorList>
            <person name="Zhu H."/>
        </authorList>
    </citation>
    <scope>NUCLEOTIDE SEQUENCE [LARGE SCALE GENOMIC DNA]</scope>
    <source>
        <strain evidence="1 2">K1S02-61</strain>
    </source>
</reference>
<proteinExistence type="predicted"/>
<evidence type="ECO:0000313" key="2">
    <source>
        <dbReference type="Proteomes" id="UP000284006"/>
    </source>
</evidence>
<protein>
    <recommendedName>
        <fullName evidence="3">Glycosyltransferase</fullName>
    </recommendedName>
</protein>
<gene>
    <name evidence="1" type="ORF">D3872_01285</name>
</gene>
<dbReference type="SUPFAM" id="SSF53756">
    <property type="entry name" value="UDP-Glycosyltransferase/glycogen phosphorylase"/>
    <property type="match status" value="1"/>
</dbReference>
<evidence type="ECO:0008006" key="3">
    <source>
        <dbReference type="Google" id="ProtNLM"/>
    </source>
</evidence>
<organism evidence="1 2">
    <name type="scientific">Massilia cavernae</name>
    <dbReference type="NCBI Taxonomy" id="2320864"/>
    <lineage>
        <taxon>Bacteria</taxon>
        <taxon>Pseudomonadati</taxon>
        <taxon>Pseudomonadota</taxon>
        <taxon>Betaproteobacteria</taxon>
        <taxon>Burkholderiales</taxon>
        <taxon>Oxalobacteraceae</taxon>
        <taxon>Telluria group</taxon>
        <taxon>Massilia</taxon>
    </lineage>
</organism>
<dbReference type="AlphaFoldDB" id="A0A418Y7W6"/>
<keyword evidence="2" id="KW-1185">Reference proteome</keyword>
<accession>A0A418Y7W6</accession>
<evidence type="ECO:0000313" key="1">
    <source>
        <dbReference type="EMBL" id="RJG27290.1"/>
    </source>
</evidence>